<dbReference type="PANTHER" id="PTHR47591:SF1">
    <property type="entry name" value="ZINC FINGER PROTEIN ZAT2-RELATED"/>
    <property type="match status" value="1"/>
</dbReference>
<dbReference type="SMART" id="SM00355">
    <property type="entry name" value="ZnF_C2H2"/>
    <property type="match status" value="2"/>
</dbReference>
<evidence type="ECO:0000313" key="4">
    <source>
        <dbReference type="EMBL" id="KAK4278783.1"/>
    </source>
</evidence>
<dbReference type="PANTHER" id="PTHR47591">
    <property type="entry name" value="ZINC FINGER PROTEIN ZAT2-RELATED"/>
    <property type="match status" value="1"/>
</dbReference>
<dbReference type="InterPro" id="IPR036236">
    <property type="entry name" value="Znf_C2H2_sf"/>
</dbReference>
<dbReference type="Gene3D" id="3.30.160.60">
    <property type="entry name" value="Classic Zinc Finger"/>
    <property type="match status" value="1"/>
</dbReference>
<keyword evidence="1" id="KW-0479">Metal-binding</keyword>
<dbReference type="Proteomes" id="UP001293593">
    <property type="component" value="Unassembled WGS sequence"/>
</dbReference>
<feature type="domain" description="C2H2-type" evidence="3">
    <location>
        <begin position="112"/>
        <end position="139"/>
    </location>
</feature>
<evidence type="ECO:0000259" key="3">
    <source>
        <dbReference type="PROSITE" id="PS50157"/>
    </source>
</evidence>
<comment type="caution">
    <text evidence="4">The sequence shown here is derived from an EMBL/GenBank/DDBJ whole genome shotgun (WGS) entry which is preliminary data.</text>
</comment>
<dbReference type="PROSITE" id="PS50157">
    <property type="entry name" value="ZINC_FINGER_C2H2_2"/>
    <property type="match status" value="2"/>
</dbReference>
<dbReference type="InterPro" id="IPR013087">
    <property type="entry name" value="Znf_C2H2_type"/>
</dbReference>
<dbReference type="SUPFAM" id="SSF57667">
    <property type="entry name" value="beta-beta-alpha zinc fingers"/>
    <property type="match status" value="1"/>
</dbReference>
<feature type="compositionally biased region" description="Low complexity" evidence="2">
    <location>
        <begin position="147"/>
        <end position="162"/>
    </location>
</feature>
<protein>
    <recommendedName>
        <fullName evidence="3">C2H2-type domain-containing protein</fullName>
    </recommendedName>
</protein>
<keyword evidence="1" id="KW-0862">Zinc</keyword>
<dbReference type="GO" id="GO:0008270">
    <property type="term" value="F:zinc ion binding"/>
    <property type="evidence" value="ECO:0007669"/>
    <property type="project" value="UniProtKB-KW"/>
</dbReference>
<name>A0AAE1MWW7_9FABA</name>
<dbReference type="AlphaFoldDB" id="A0AAE1MWW7"/>
<gene>
    <name evidence="4" type="ORF">QN277_016582</name>
</gene>
<evidence type="ECO:0000256" key="2">
    <source>
        <dbReference type="SAM" id="MobiDB-lite"/>
    </source>
</evidence>
<keyword evidence="5" id="KW-1185">Reference proteome</keyword>
<evidence type="ECO:0000256" key="1">
    <source>
        <dbReference type="PROSITE-ProRule" id="PRU00042"/>
    </source>
</evidence>
<feature type="domain" description="C2H2-type" evidence="3">
    <location>
        <begin position="38"/>
        <end position="60"/>
    </location>
</feature>
<dbReference type="EMBL" id="JAWXYG010000003">
    <property type="protein sequence ID" value="KAK4278783.1"/>
    <property type="molecule type" value="Genomic_DNA"/>
</dbReference>
<dbReference type="PROSITE" id="PS00028">
    <property type="entry name" value="ZINC_FINGER_C2H2_1"/>
    <property type="match status" value="2"/>
</dbReference>
<feature type="compositionally biased region" description="Basic and acidic residues" evidence="2">
    <location>
        <begin position="164"/>
        <end position="173"/>
    </location>
</feature>
<proteinExistence type="predicted"/>
<feature type="compositionally biased region" description="Low complexity" evidence="2">
    <location>
        <begin position="176"/>
        <end position="204"/>
    </location>
</feature>
<evidence type="ECO:0000313" key="5">
    <source>
        <dbReference type="Proteomes" id="UP001293593"/>
    </source>
</evidence>
<keyword evidence="1" id="KW-0863">Zinc-finger</keyword>
<dbReference type="Pfam" id="PF13912">
    <property type="entry name" value="zf-C2H2_6"/>
    <property type="match status" value="2"/>
</dbReference>
<feature type="compositionally biased region" description="Basic and acidic residues" evidence="2">
    <location>
        <begin position="283"/>
        <end position="292"/>
    </location>
</feature>
<accession>A0AAE1MWW7</accession>
<feature type="region of interest" description="Disordered" evidence="2">
    <location>
        <begin position="135"/>
        <end position="212"/>
    </location>
</feature>
<feature type="region of interest" description="Disordered" evidence="2">
    <location>
        <begin position="242"/>
        <end position="301"/>
    </location>
</feature>
<organism evidence="4 5">
    <name type="scientific">Acacia crassicarpa</name>
    <name type="common">northern wattle</name>
    <dbReference type="NCBI Taxonomy" id="499986"/>
    <lineage>
        <taxon>Eukaryota</taxon>
        <taxon>Viridiplantae</taxon>
        <taxon>Streptophyta</taxon>
        <taxon>Embryophyta</taxon>
        <taxon>Tracheophyta</taxon>
        <taxon>Spermatophyta</taxon>
        <taxon>Magnoliopsida</taxon>
        <taxon>eudicotyledons</taxon>
        <taxon>Gunneridae</taxon>
        <taxon>Pentapetalae</taxon>
        <taxon>rosids</taxon>
        <taxon>fabids</taxon>
        <taxon>Fabales</taxon>
        <taxon>Fabaceae</taxon>
        <taxon>Caesalpinioideae</taxon>
        <taxon>mimosoid clade</taxon>
        <taxon>Acacieae</taxon>
        <taxon>Acacia</taxon>
    </lineage>
</organism>
<reference evidence="4" key="1">
    <citation type="submission" date="2023-10" db="EMBL/GenBank/DDBJ databases">
        <title>Chromosome-level genome of the transformable northern wattle, Acacia crassicarpa.</title>
        <authorList>
            <person name="Massaro I."/>
            <person name="Sinha N.R."/>
            <person name="Poethig S."/>
            <person name="Leichty A.R."/>
        </authorList>
    </citation>
    <scope>NUCLEOTIDE SEQUENCE</scope>
    <source>
        <strain evidence="4">Acra3RX</strain>
        <tissue evidence="4">Leaf</tissue>
    </source>
</reference>
<feature type="compositionally biased region" description="Low complexity" evidence="2">
    <location>
        <begin position="264"/>
        <end position="280"/>
    </location>
</feature>
<sequence length="360" mass="40188">MREKPFSSYSKLHERKSKIKINGASIAALGLGSGSSVRVCDFCGKQFNSGKALGGHRRHHILAQRKMKEQQQEKINYILRIKTKNSVIHHNYNNNLMKSKIGNPNCSSWIRFHCPVCDKDFPSEKSLCGHMRNHPDRDWRGLNPPFTSTTDSALASSASSSSEEFMREKDHQNHKSNNNGSSSSTSGESLSVPVDVSSSCSESSSLKKDMRGRKSIGEAEAAHVAAQILMDIHLYGHSQLRAGLTPREPTPEAAQLPVKKRKNNMMNNNVGGSSSSPSGKQSLDNRKEKLEGSDGNEELEAENNMWDMKVIDLIKEKKKLNMKKRKLGTEMIKSEGEPLIIRTVKQEEVKPSQSYVCDYM</sequence>